<dbReference type="EMBL" id="JBHFQA010000020">
    <property type="protein sequence ID" value="KAL2080900.1"/>
    <property type="molecule type" value="Genomic_DNA"/>
</dbReference>
<evidence type="ECO:0000256" key="3">
    <source>
        <dbReference type="ARBA" id="ARBA00022833"/>
    </source>
</evidence>
<feature type="domain" description="B box-type" evidence="7">
    <location>
        <begin position="83"/>
        <end position="124"/>
    </location>
</feature>
<evidence type="ECO:0000313" key="8">
    <source>
        <dbReference type="EMBL" id="KAL2080900.1"/>
    </source>
</evidence>
<dbReference type="Proteomes" id="UP001591681">
    <property type="component" value="Unassembled WGS sequence"/>
</dbReference>
<name>A0ABD1J123_9TELE</name>
<dbReference type="InterPro" id="IPR003613">
    <property type="entry name" value="Ubox_domain"/>
</dbReference>
<gene>
    <name evidence="8" type="ORF">ACEWY4_022753</name>
</gene>
<protein>
    <recommendedName>
        <fullName evidence="10">Tripartite motif-containing protein 35-like</fullName>
    </recommendedName>
</protein>
<dbReference type="SMART" id="SM00336">
    <property type="entry name" value="BBOX"/>
    <property type="match status" value="2"/>
</dbReference>
<dbReference type="InterPro" id="IPR050143">
    <property type="entry name" value="TRIM/RBCC"/>
</dbReference>
<accession>A0ABD1J123</accession>
<dbReference type="Gene3D" id="2.60.120.920">
    <property type="match status" value="1"/>
</dbReference>
<feature type="domain" description="RING-type" evidence="6">
    <location>
        <begin position="11"/>
        <end position="51"/>
    </location>
</feature>
<dbReference type="Gene3D" id="3.30.160.60">
    <property type="entry name" value="Classic Zinc Finger"/>
    <property type="match status" value="2"/>
</dbReference>
<keyword evidence="2 4" id="KW-0863">Zinc-finger</keyword>
<dbReference type="PROSITE" id="PS50089">
    <property type="entry name" value="ZF_RING_2"/>
    <property type="match status" value="1"/>
</dbReference>
<feature type="coiled-coil region" evidence="5">
    <location>
        <begin position="193"/>
        <end position="231"/>
    </location>
</feature>
<dbReference type="InterPro" id="IPR000315">
    <property type="entry name" value="Znf_B-box"/>
</dbReference>
<dbReference type="Pfam" id="PF04564">
    <property type="entry name" value="U-box"/>
    <property type="match status" value="1"/>
</dbReference>
<dbReference type="Pfam" id="PF00643">
    <property type="entry name" value="zf-B_box"/>
    <property type="match status" value="2"/>
</dbReference>
<dbReference type="PROSITE" id="PS00518">
    <property type="entry name" value="ZF_RING_1"/>
    <property type="match status" value="1"/>
</dbReference>
<dbReference type="Pfam" id="PF13765">
    <property type="entry name" value="PRY"/>
    <property type="match status" value="1"/>
</dbReference>
<keyword evidence="1" id="KW-0479">Metal-binding</keyword>
<dbReference type="PANTHER" id="PTHR24103">
    <property type="entry name" value="E3 UBIQUITIN-PROTEIN LIGASE TRIM"/>
    <property type="match status" value="1"/>
</dbReference>
<dbReference type="SMART" id="SM00504">
    <property type="entry name" value="Ubox"/>
    <property type="match status" value="1"/>
</dbReference>
<evidence type="ECO:0000256" key="2">
    <source>
        <dbReference type="ARBA" id="ARBA00022771"/>
    </source>
</evidence>
<evidence type="ECO:0000256" key="4">
    <source>
        <dbReference type="PROSITE-ProRule" id="PRU00024"/>
    </source>
</evidence>
<dbReference type="SUPFAM" id="SSF57850">
    <property type="entry name" value="RING/U-box"/>
    <property type="match status" value="2"/>
</dbReference>
<evidence type="ECO:0000259" key="7">
    <source>
        <dbReference type="PROSITE" id="PS50119"/>
    </source>
</evidence>
<dbReference type="InterPro" id="IPR001841">
    <property type="entry name" value="Znf_RING"/>
</dbReference>
<evidence type="ECO:0000256" key="1">
    <source>
        <dbReference type="ARBA" id="ARBA00022723"/>
    </source>
</evidence>
<dbReference type="SUPFAM" id="SSF57845">
    <property type="entry name" value="B-box zinc-binding domain"/>
    <property type="match status" value="2"/>
</dbReference>
<sequence length="619" mass="71950">MASKSEDDYCCPVCCDIYKDPVITSCSHSVCKACLQRFWETKGSRECPVCRRKSSNDTLRPNLALRNLCETFLRERSQRASAGSEVLCSLHSEKLKLFCLEDKQPVCVVCRDSKKHTGHKFHPIDEAALDRKEELKVTLQPLQKKLNSFEEVKLICDKMAEHMKTQAVNTERQIKGEFEKLHQFLRDEEAARIAALREEEEQKSQMMKEKIEKMSREISSLSDTIRTIEEEMKVDDVTFLQHYKSTVERAQCTLQDPERLSGALINVAKHLGNLKFRVWEKMQEIVQYTPVTLDPNTAHPRLILSENLTSDPTSEILCNSESNNLTRYGKELSMVKIPSRGSARYLSRKYDKTEEYISVCKACLQQFWETKGSRECPYCRRKCSKQLYPPNMVLRNLCETFLQERSQIASAESEVLCSLHSEKLKLFCLEDKQPVCLVCRDSKKHTGHKFHPIDEAAVDRKEELKTTLQPLQKKLNSFQEVKLICDETAEHIKTQAVNTERQIKEDFEKLHQFLRDEEAARIAALREEEEQKSQMMKEKIEKMSREISSLSHTIRAIEDELKADDFTFLQHYKSTVERAQCTLQDPERLSGALINVAKHLDNLKFRVWEKMQEIVQYSE</sequence>
<comment type="caution">
    <text evidence="8">The sequence shown here is derived from an EMBL/GenBank/DDBJ whole genome shotgun (WGS) entry which is preliminary data.</text>
</comment>
<feature type="domain" description="B box-type" evidence="7">
    <location>
        <begin position="412"/>
        <end position="453"/>
    </location>
</feature>
<reference evidence="8 9" key="1">
    <citation type="submission" date="2024-09" db="EMBL/GenBank/DDBJ databases">
        <title>A chromosome-level genome assembly of Gray's grenadier anchovy, Coilia grayii.</title>
        <authorList>
            <person name="Fu Z."/>
        </authorList>
    </citation>
    <scope>NUCLEOTIDE SEQUENCE [LARGE SCALE GENOMIC DNA]</scope>
    <source>
        <strain evidence="8">G4</strain>
        <tissue evidence="8">Muscle</tissue>
    </source>
</reference>
<dbReference type="Gene3D" id="3.30.40.10">
    <property type="entry name" value="Zinc/RING finger domain, C3HC4 (zinc finger)"/>
    <property type="match status" value="2"/>
</dbReference>
<organism evidence="8 9">
    <name type="scientific">Coilia grayii</name>
    <name type="common">Gray's grenadier anchovy</name>
    <dbReference type="NCBI Taxonomy" id="363190"/>
    <lineage>
        <taxon>Eukaryota</taxon>
        <taxon>Metazoa</taxon>
        <taxon>Chordata</taxon>
        <taxon>Craniata</taxon>
        <taxon>Vertebrata</taxon>
        <taxon>Euteleostomi</taxon>
        <taxon>Actinopterygii</taxon>
        <taxon>Neopterygii</taxon>
        <taxon>Teleostei</taxon>
        <taxon>Clupei</taxon>
        <taxon>Clupeiformes</taxon>
        <taxon>Clupeoidei</taxon>
        <taxon>Engraulidae</taxon>
        <taxon>Coilinae</taxon>
        <taxon>Coilia</taxon>
    </lineage>
</organism>
<evidence type="ECO:0000256" key="5">
    <source>
        <dbReference type="SAM" id="Coils"/>
    </source>
</evidence>
<evidence type="ECO:0000259" key="6">
    <source>
        <dbReference type="PROSITE" id="PS50089"/>
    </source>
</evidence>
<dbReference type="InterPro" id="IPR017907">
    <property type="entry name" value="Znf_RING_CS"/>
</dbReference>
<evidence type="ECO:0000313" key="9">
    <source>
        <dbReference type="Proteomes" id="UP001591681"/>
    </source>
</evidence>
<dbReference type="GO" id="GO:0008270">
    <property type="term" value="F:zinc ion binding"/>
    <property type="evidence" value="ECO:0007669"/>
    <property type="project" value="UniProtKB-KW"/>
</dbReference>
<keyword evidence="9" id="KW-1185">Reference proteome</keyword>
<dbReference type="InterPro" id="IPR043136">
    <property type="entry name" value="B30.2/SPRY_sf"/>
</dbReference>
<keyword evidence="3" id="KW-0862">Zinc</keyword>
<feature type="coiled-coil region" evidence="5">
    <location>
        <begin position="522"/>
        <end position="560"/>
    </location>
</feature>
<keyword evidence="5" id="KW-0175">Coiled coil</keyword>
<evidence type="ECO:0008006" key="10">
    <source>
        <dbReference type="Google" id="ProtNLM"/>
    </source>
</evidence>
<dbReference type="PROSITE" id="PS50119">
    <property type="entry name" value="ZF_BBOX"/>
    <property type="match status" value="2"/>
</dbReference>
<dbReference type="InterPro" id="IPR006574">
    <property type="entry name" value="PRY"/>
</dbReference>
<dbReference type="SMART" id="SM00184">
    <property type="entry name" value="RING"/>
    <property type="match status" value="1"/>
</dbReference>
<dbReference type="AlphaFoldDB" id="A0ABD1J123"/>
<dbReference type="InterPro" id="IPR013083">
    <property type="entry name" value="Znf_RING/FYVE/PHD"/>
</dbReference>
<proteinExistence type="predicted"/>